<feature type="region of interest" description="Disordered" evidence="1">
    <location>
        <begin position="420"/>
        <end position="499"/>
    </location>
</feature>
<feature type="region of interest" description="Disordered" evidence="1">
    <location>
        <begin position="372"/>
        <end position="408"/>
    </location>
</feature>
<proteinExistence type="predicted"/>
<protein>
    <submittedName>
        <fullName evidence="2">Uncharacterized protein</fullName>
    </submittedName>
</protein>
<organism evidence="2 3">
    <name type="scientific">Coccomyxa viridis</name>
    <dbReference type="NCBI Taxonomy" id="1274662"/>
    <lineage>
        <taxon>Eukaryota</taxon>
        <taxon>Viridiplantae</taxon>
        <taxon>Chlorophyta</taxon>
        <taxon>core chlorophytes</taxon>
        <taxon>Trebouxiophyceae</taxon>
        <taxon>Trebouxiophyceae incertae sedis</taxon>
        <taxon>Coccomyxaceae</taxon>
        <taxon>Coccomyxa</taxon>
    </lineage>
</organism>
<keyword evidence="3" id="KW-1185">Reference proteome</keyword>
<gene>
    <name evidence="2" type="ORF">CVIRNUC_008005</name>
</gene>
<dbReference type="AlphaFoldDB" id="A0AAV1IBQ1"/>
<feature type="region of interest" description="Disordered" evidence="1">
    <location>
        <begin position="194"/>
        <end position="228"/>
    </location>
</feature>
<evidence type="ECO:0000256" key="1">
    <source>
        <dbReference type="SAM" id="MobiDB-lite"/>
    </source>
</evidence>
<sequence>MASQRRSLDCAASGPKGHVASIVLCEPSTFDTKTPSNSREAVCCPRRPLHCSDSSDGSRCNSLNDKMGAATTIVELQGLNELLFGAIQVLCQQPGDESDASRELTQLAAMASKVPPQDAGSFDKYRKDLQNSCRRMASALPPRFPNQRVHSEPEFADPYAELAPRAPQQAMSANGQPQLDSPFTTSVSKVIMPRIPSSSSRASSTASIGSSKRSSRLRIGPNPFEAANSTDAIEEGNEEEEVDVQQVMTPGGSIREVLVRCSFDHLVGRSESLFREALPGKGTAWAAGTAQSGKGAVVTVASVRSVPQEVAEEQLGDGVKPASRKAASGQLTEADVMQAISNAGMQEVPSTSSAAANPFAAIRAVVEPAALPVGRKPGSPRQSEAPVRGTADAAIRSASESGPPESALTGEALASAANLNRLSDPSPHSSGSSAAAARLQAEERQKARSGSSGPPATASAPLRSAQTKADGQERSKAAMTRGSEREGLPEKAKSGCWCF</sequence>
<accession>A0AAV1IBQ1</accession>
<name>A0AAV1IBQ1_9CHLO</name>
<feature type="compositionally biased region" description="Basic and acidic residues" evidence="1">
    <location>
        <begin position="470"/>
        <end position="493"/>
    </location>
</feature>
<feature type="compositionally biased region" description="Low complexity" evidence="1">
    <location>
        <begin position="194"/>
        <end position="212"/>
    </location>
</feature>
<comment type="caution">
    <text evidence="2">The sequence shown here is derived from an EMBL/GenBank/DDBJ whole genome shotgun (WGS) entry which is preliminary data.</text>
</comment>
<dbReference type="Proteomes" id="UP001314263">
    <property type="component" value="Unassembled WGS sequence"/>
</dbReference>
<dbReference type="EMBL" id="CAUYUE010000011">
    <property type="protein sequence ID" value="CAK0784801.1"/>
    <property type="molecule type" value="Genomic_DNA"/>
</dbReference>
<reference evidence="2 3" key="1">
    <citation type="submission" date="2023-10" db="EMBL/GenBank/DDBJ databases">
        <authorList>
            <person name="Maclean D."/>
            <person name="Macfadyen A."/>
        </authorList>
    </citation>
    <scope>NUCLEOTIDE SEQUENCE [LARGE SCALE GENOMIC DNA]</scope>
</reference>
<evidence type="ECO:0000313" key="2">
    <source>
        <dbReference type="EMBL" id="CAK0784801.1"/>
    </source>
</evidence>
<evidence type="ECO:0000313" key="3">
    <source>
        <dbReference type="Proteomes" id="UP001314263"/>
    </source>
</evidence>
<feature type="compositionally biased region" description="Low complexity" evidence="1">
    <location>
        <begin position="420"/>
        <end position="439"/>
    </location>
</feature>
<feature type="compositionally biased region" description="Low complexity" evidence="1">
    <location>
        <begin position="448"/>
        <end position="461"/>
    </location>
</feature>